<keyword evidence="2" id="KW-1133">Transmembrane helix</keyword>
<keyword evidence="2" id="KW-0472">Membrane</keyword>
<dbReference type="Proteomes" id="UP001617669">
    <property type="component" value="Unassembled WGS sequence"/>
</dbReference>
<gene>
    <name evidence="3" type="ORF">ACIKP9_11670</name>
</gene>
<keyword evidence="4" id="KW-1185">Reference proteome</keyword>
<proteinExistence type="predicted"/>
<dbReference type="EMBL" id="JBIWXY010000002">
    <property type="protein sequence ID" value="MFJ5446890.1"/>
    <property type="molecule type" value="Genomic_DNA"/>
</dbReference>
<organism evidence="3 4">
    <name type="scientific">Methylobacillus methanolivorans</name>
    <dbReference type="NCBI Taxonomy" id="1848927"/>
    <lineage>
        <taxon>Bacteria</taxon>
        <taxon>Pseudomonadati</taxon>
        <taxon>Pseudomonadota</taxon>
        <taxon>Betaproteobacteria</taxon>
        <taxon>Nitrosomonadales</taxon>
        <taxon>Methylophilaceae</taxon>
        <taxon>Methylobacillus</taxon>
    </lineage>
</organism>
<feature type="transmembrane region" description="Helical" evidence="2">
    <location>
        <begin position="12"/>
        <end position="33"/>
    </location>
</feature>
<sequence length="241" mass="25605">MLSGKAQAGFTYIGLLMMMAISGIGLAALGEAWHTASQRDKEQELLFVGAQMQAAIKQYYQQTPSPIKEYPATLQALLLDKRGPKPQHHLRRIYIDPMTESKEWGLIKEQERIVGVYSRSTARPFKQEGFSEAYQGFAGAKSYQDWQFSAKQGADSAASSANARTPANSQSATASPASPSSATMAAVAGNGSAGSPEKYASCGATLDAANLACHSGCGALTSPACQSCLGTAFNSYRQCLR</sequence>
<protein>
    <submittedName>
        <fullName evidence="3">Type II secretion system protein</fullName>
    </submittedName>
</protein>
<comment type="caution">
    <text evidence="3">The sequence shown here is derived from an EMBL/GenBank/DDBJ whole genome shotgun (WGS) entry which is preliminary data.</text>
</comment>
<name>A0ABW8GNE5_9PROT</name>
<keyword evidence="2" id="KW-0812">Transmembrane</keyword>
<accession>A0ABW8GNE5</accession>
<feature type="region of interest" description="Disordered" evidence="1">
    <location>
        <begin position="157"/>
        <end position="189"/>
    </location>
</feature>
<evidence type="ECO:0000313" key="4">
    <source>
        <dbReference type="Proteomes" id="UP001617669"/>
    </source>
</evidence>
<reference evidence="3 4" key="1">
    <citation type="submission" date="2024-11" db="EMBL/GenBank/DDBJ databases">
        <authorList>
            <person name="Kaparullina E.N."/>
            <person name="Delegan Y.A."/>
            <person name="Doronina N.V."/>
        </authorList>
    </citation>
    <scope>NUCLEOTIDE SEQUENCE [LARGE SCALE GENOMIC DNA]</scope>
    <source>
        <strain evidence="3 4">7sh_L</strain>
    </source>
</reference>
<evidence type="ECO:0000256" key="2">
    <source>
        <dbReference type="SAM" id="Phobius"/>
    </source>
</evidence>
<feature type="compositionally biased region" description="Low complexity" evidence="1">
    <location>
        <begin position="165"/>
        <end position="188"/>
    </location>
</feature>
<evidence type="ECO:0000256" key="1">
    <source>
        <dbReference type="SAM" id="MobiDB-lite"/>
    </source>
</evidence>
<evidence type="ECO:0000313" key="3">
    <source>
        <dbReference type="EMBL" id="MFJ5446890.1"/>
    </source>
</evidence>
<dbReference type="RefSeq" id="WP_400883008.1">
    <property type="nucleotide sequence ID" value="NZ_JBIWXY010000002.1"/>
</dbReference>